<protein>
    <submittedName>
        <fullName evidence="1">Uncharacterized protein</fullName>
    </submittedName>
</protein>
<dbReference type="AlphaFoldDB" id="A0A3P4B6Q6"/>
<accession>A0A3P4B6Q6</accession>
<evidence type="ECO:0000313" key="2">
    <source>
        <dbReference type="Proteomes" id="UP000277294"/>
    </source>
</evidence>
<reference evidence="1 2" key="1">
    <citation type="submission" date="2018-10" db="EMBL/GenBank/DDBJ databases">
        <authorList>
            <person name="Criscuolo A."/>
        </authorList>
    </citation>
    <scope>NUCLEOTIDE SEQUENCE [LARGE SCALE GENOMIC DNA]</scope>
    <source>
        <strain evidence="1">DnA1</strain>
    </source>
</reference>
<organism evidence="1 2">
    <name type="scientific">Pigmentiphaga humi</name>
    <dbReference type="NCBI Taxonomy" id="2478468"/>
    <lineage>
        <taxon>Bacteria</taxon>
        <taxon>Pseudomonadati</taxon>
        <taxon>Pseudomonadota</taxon>
        <taxon>Betaproteobacteria</taxon>
        <taxon>Burkholderiales</taxon>
        <taxon>Alcaligenaceae</taxon>
        <taxon>Pigmentiphaga</taxon>
    </lineage>
</organism>
<name>A0A3P4B6Q6_9BURK</name>
<dbReference type="Proteomes" id="UP000277294">
    <property type="component" value="Unassembled WGS sequence"/>
</dbReference>
<dbReference type="EMBL" id="UWPJ01000034">
    <property type="protein sequence ID" value="VCU71973.1"/>
    <property type="molecule type" value="Genomic_DNA"/>
</dbReference>
<gene>
    <name evidence="1" type="ORF">PIGHUM_04065</name>
</gene>
<evidence type="ECO:0000313" key="1">
    <source>
        <dbReference type="EMBL" id="VCU71973.1"/>
    </source>
</evidence>
<proteinExistence type="predicted"/>
<sequence>MAIRIEFIGNHAAVARQAMDLAHRELAQRVYRRALLGTADEIPQVGKLRGRRGRFEFRQHRVGHAVDDDIEGAGVAGKSGRPDMVGGALRMRTRLQPGVETGIVQQVGQAPAQQRIGGHAQVPLRRCAGLDDPARAPVEREQEPVGLDAARNVDGFAGADVCGIEAGGGVAQRKLYLGWGRMCFDSRRSSRSLPKVLQLCSDSYSASWMARTRWTGRSGARRLLNSLPALRRSPPCANCSA</sequence>
<keyword evidence="2" id="KW-1185">Reference proteome</keyword>